<comment type="similarity">
    <text evidence="2">Belongs to the bacterial sugar transferase family.</text>
</comment>
<dbReference type="AlphaFoldDB" id="A0A516RAB4"/>
<evidence type="ECO:0000256" key="4">
    <source>
        <dbReference type="ARBA" id="ARBA00022692"/>
    </source>
</evidence>
<dbReference type="InterPro" id="IPR036291">
    <property type="entry name" value="NAD(P)-bd_dom_sf"/>
</dbReference>
<feature type="transmembrane region" description="Helical" evidence="7">
    <location>
        <begin position="78"/>
        <end position="101"/>
    </location>
</feature>
<evidence type="ECO:0000259" key="8">
    <source>
        <dbReference type="Pfam" id="PF02397"/>
    </source>
</evidence>
<dbReference type="GO" id="GO:0016780">
    <property type="term" value="F:phosphotransferase activity, for other substituted phosphate groups"/>
    <property type="evidence" value="ECO:0007669"/>
    <property type="project" value="TreeGrafter"/>
</dbReference>
<keyword evidence="4 7" id="KW-0812">Transmembrane</keyword>
<dbReference type="Proteomes" id="UP000316806">
    <property type="component" value="Chromosome"/>
</dbReference>
<evidence type="ECO:0000256" key="2">
    <source>
        <dbReference type="ARBA" id="ARBA00006464"/>
    </source>
</evidence>
<dbReference type="EMBL" id="CP040916">
    <property type="protein sequence ID" value="QDQ12590.1"/>
    <property type="molecule type" value="Genomic_DNA"/>
</dbReference>
<reference evidence="9 10" key="1">
    <citation type="journal article" date="2019" name="J. Ind. Microbiol. Biotechnol.">
        <title>The complete genomic sequence of Streptomyces spectabilis NRRL-2792 and identification of secondary metabolite biosynthetic gene clusters.</title>
        <authorList>
            <person name="Sinha A."/>
            <person name="Phillips-Salemka S."/>
            <person name="Niraula T.A."/>
            <person name="Short K.A."/>
            <person name="Niraula N.P."/>
        </authorList>
    </citation>
    <scope>NUCLEOTIDE SEQUENCE [LARGE SCALE GENOMIC DNA]</scope>
    <source>
        <strain evidence="9 10">NRRL 2792</strain>
    </source>
</reference>
<evidence type="ECO:0000256" key="6">
    <source>
        <dbReference type="ARBA" id="ARBA00023136"/>
    </source>
</evidence>
<dbReference type="RefSeq" id="WP_144319929.1">
    <property type="nucleotide sequence ID" value="NZ_CP040916.1"/>
</dbReference>
<dbReference type="SUPFAM" id="SSF51735">
    <property type="entry name" value="NAD(P)-binding Rossmann-fold domains"/>
    <property type="match status" value="1"/>
</dbReference>
<sequence length="506" mass="54541">MSAERTVVTSSGELRQHQQDPAAAVVVAPREALATRVGHGTWQPARQRPVVWPLLAVDGVAAALGVCAYAAYTSGYGSAWASVASWAAAVALLAAVVIALHAHGGLYRPPRMPRVLDELPALGARVAVAWCVTATCATSLSGLPVLPPLAPLASPSPVPLLTACAAHCALGALGRALVYRRFRRALTRGPRPVLVLGHGPRARAVAIALLRQPRCGMRPVGVVCDPAEPADRGQDPAPGLPVLSTVDELQRAAIQNDIRTVLIATGRTDAREHWLPALRALGCDLWELAPVGAPAPHQHVAGFPCRPLPPAGPLRTSLRKRALDVLVSAALLVVAAPVLVVCAALLRALEGPGIVFRQERVGKGGRPFTLLKFRTHRPADPQEAATRWSVADEHRMSAYCRFLRRTSLDELPQLWNVLRGDMSLVGPRPERPYFVAQFSQKYPDYAHRHRMPTGITGLAQIHGLRGDTSIEDRCRFDNTYIDSWSFWQDLCILLRTVSCLVRHSGS</sequence>
<accession>A0A516RAB4</accession>
<feature type="transmembrane region" description="Helical" evidence="7">
    <location>
        <begin position="122"/>
        <end position="146"/>
    </location>
</feature>
<dbReference type="NCBIfam" id="TIGR03025">
    <property type="entry name" value="EPS_sugtrans"/>
    <property type="match status" value="1"/>
</dbReference>
<dbReference type="InterPro" id="IPR003362">
    <property type="entry name" value="Bact_transf"/>
</dbReference>
<dbReference type="PANTHER" id="PTHR30576">
    <property type="entry name" value="COLANIC BIOSYNTHESIS UDP-GLUCOSE LIPID CARRIER TRANSFERASE"/>
    <property type="match status" value="1"/>
</dbReference>
<dbReference type="InterPro" id="IPR017475">
    <property type="entry name" value="EPS_sugar_tfrase"/>
</dbReference>
<keyword evidence="6 7" id="KW-0472">Membrane</keyword>
<keyword evidence="5 7" id="KW-1133">Transmembrane helix</keyword>
<evidence type="ECO:0000256" key="5">
    <source>
        <dbReference type="ARBA" id="ARBA00022989"/>
    </source>
</evidence>
<feature type="transmembrane region" description="Helical" evidence="7">
    <location>
        <begin position="325"/>
        <end position="346"/>
    </location>
</feature>
<evidence type="ECO:0000313" key="9">
    <source>
        <dbReference type="EMBL" id="QDQ12590.1"/>
    </source>
</evidence>
<proteinExistence type="inferred from homology"/>
<dbReference type="PANTHER" id="PTHR30576:SF0">
    <property type="entry name" value="UNDECAPRENYL-PHOSPHATE N-ACETYLGALACTOSAMINYL 1-PHOSPHATE TRANSFERASE-RELATED"/>
    <property type="match status" value="1"/>
</dbReference>
<keyword evidence="3 9" id="KW-0808">Transferase</keyword>
<evidence type="ECO:0000256" key="3">
    <source>
        <dbReference type="ARBA" id="ARBA00022679"/>
    </source>
</evidence>
<dbReference type="GO" id="GO:0016020">
    <property type="term" value="C:membrane"/>
    <property type="evidence" value="ECO:0007669"/>
    <property type="project" value="UniProtKB-SubCell"/>
</dbReference>
<feature type="transmembrane region" description="Helical" evidence="7">
    <location>
        <begin position="158"/>
        <end position="178"/>
    </location>
</feature>
<comment type="subcellular location">
    <subcellularLocation>
        <location evidence="1">Membrane</location>
        <topology evidence="1">Multi-pass membrane protein</topology>
    </subcellularLocation>
</comment>
<protein>
    <submittedName>
        <fullName evidence="9">Exopolysaccharide biosynthesis polyprenyl glycosylphosphotransferase</fullName>
    </submittedName>
</protein>
<evidence type="ECO:0000313" key="10">
    <source>
        <dbReference type="Proteomes" id="UP000316806"/>
    </source>
</evidence>
<dbReference type="Gene3D" id="3.40.50.720">
    <property type="entry name" value="NAD(P)-binding Rossmann-like Domain"/>
    <property type="match status" value="1"/>
</dbReference>
<organism evidence="9 10">
    <name type="scientific">Streptomyces spectabilis</name>
    <dbReference type="NCBI Taxonomy" id="68270"/>
    <lineage>
        <taxon>Bacteria</taxon>
        <taxon>Bacillati</taxon>
        <taxon>Actinomycetota</taxon>
        <taxon>Actinomycetes</taxon>
        <taxon>Kitasatosporales</taxon>
        <taxon>Streptomycetaceae</taxon>
        <taxon>Streptomyces</taxon>
    </lineage>
</organism>
<feature type="transmembrane region" description="Helical" evidence="7">
    <location>
        <begin position="50"/>
        <end position="72"/>
    </location>
</feature>
<evidence type="ECO:0000256" key="7">
    <source>
        <dbReference type="SAM" id="Phobius"/>
    </source>
</evidence>
<name>A0A516RAB4_STRST</name>
<gene>
    <name evidence="9" type="ORF">FH965_20195</name>
</gene>
<dbReference type="Pfam" id="PF13727">
    <property type="entry name" value="CoA_binding_3"/>
    <property type="match status" value="1"/>
</dbReference>
<evidence type="ECO:0000256" key="1">
    <source>
        <dbReference type="ARBA" id="ARBA00004141"/>
    </source>
</evidence>
<dbReference type="Pfam" id="PF02397">
    <property type="entry name" value="Bac_transf"/>
    <property type="match status" value="1"/>
</dbReference>
<feature type="domain" description="Bacterial sugar transferase" evidence="8">
    <location>
        <begin position="320"/>
        <end position="501"/>
    </location>
</feature>